<dbReference type="EMBL" id="JAERQM010000001">
    <property type="protein sequence ID" value="MBU8542775.1"/>
    <property type="molecule type" value="Genomic_DNA"/>
</dbReference>
<proteinExistence type="predicted"/>
<keyword evidence="1" id="KW-0808">Transferase</keyword>
<protein>
    <submittedName>
        <fullName evidence="1">Class I SAM-dependent methyltransferase</fullName>
    </submittedName>
</protein>
<accession>A0ABS6H287</accession>
<dbReference type="GO" id="GO:0008168">
    <property type="term" value="F:methyltransferase activity"/>
    <property type="evidence" value="ECO:0007669"/>
    <property type="project" value="UniProtKB-KW"/>
</dbReference>
<dbReference type="RefSeq" id="WP_216873071.1">
    <property type="nucleotide sequence ID" value="NZ_JAERQM010000001.1"/>
</dbReference>
<dbReference type="GO" id="GO:0032259">
    <property type="term" value="P:methylation"/>
    <property type="evidence" value="ECO:0007669"/>
    <property type="project" value="UniProtKB-KW"/>
</dbReference>
<keyword evidence="1" id="KW-0489">Methyltransferase</keyword>
<gene>
    <name evidence="1" type="ORF">JJQ90_03615</name>
</gene>
<evidence type="ECO:0000313" key="2">
    <source>
        <dbReference type="Proteomes" id="UP000689967"/>
    </source>
</evidence>
<dbReference type="Proteomes" id="UP000689967">
    <property type="component" value="Unassembled WGS sequence"/>
</dbReference>
<keyword evidence="2" id="KW-1185">Reference proteome</keyword>
<name>A0ABS6H287_9PROT</name>
<comment type="caution">
    <text evidence="1">The sequence shown here is derived from an EMBL/GenBank/DDBJ whole genome shotgun (WGS) entry which is preliminary data.</text>
</comment>
<organism evidence="1 2">
    <name type="scientific">Falsiroseomonas oleicola</name>
    <dbReference type="NCBI Taxonomy" id="2801474"/>
    <lineage>
        <taxon>Bacteria</taxon>
        <taxon>Pseudomonadati</taxon>
        <taxon>Pseudomonadota</taxon>
        <taxon>Alphaproteobacteria</taxon>
        <taxon>Acetobacterales</taxon>
        <taxon>Roseomonadaceae</taxon>
        <taxon>Falsiroseomonas</taxon>
    </lineage>
</organism>
<sequence>MTHLTEIMIAPEARLVAPLRQALSEALAAPIDRAQGIYNIDGMSGARYRHFINGLLRKLGRTGYLEVGSWMGSTLCSAIHGNAVQAVAIDNWSQFGGPRDAFMGNLAQFRTEQAAVEVIEADFRAVPFAELATRHAPFEVYLFDGPHEEQDQHDGLIAALPALADEFVFICDDWNWWPVRAGTHRAIVQGGLQLLYGAEIRTTLDNTHPQIAFKESDWHNGYFVSVLRKPHAAVPQALPIAA</sequence>
<reference evidence="1 2" key="1">
    <citation type="submission" date="2021-01" db="EMBL/GenBank/DDBJ databases">
        <title>Roseomonas sp. nov, a bacterium isolated from an oil production mixture in Yumen Oilfield.</title>
        <authorList>
            <person name="Wu D."/>
        </authorList>
    </citation>
    <scope>NUCLEOTIDE SEQUENCE [LARGE SCALE GENOMIC DNA]</scope>
    <source>
        <strain evidence="1 2">ROY-5-3</strain>
    </source>
</reference>
<dbReference type="Pfam" id="PF13578">
    <property type="entry name" value="Methyltransf_24"/>
    <property type="match status" value="1"/>
</dbReference>
<evidence type="ECO:0000313" key="1">
    <source>
        <dbReference type="EMBL" id="MBU8542775.1"/>
    </source>
</evidence>